<evidence type="ECO:0000313" key="2">
    <source>
        <dbReference type="EMBL" id="UOO91056.1"/>
    </source>
</evidence>
<evidence type="ECO:0000313" key="3">
    <source>
        <dbReference type="Proteomes" id="UP000832011"/>
    </source>
</evidence>
<evidence type="ECO:0000256" key="1">
    <source>
        <dbReference type="SAM" id="MobiDB-lite"/>
    </source>
</evidence>
<accession>A0ABY4E6T9</accession>
<gene>
    <name evidence="2" type="ORF">LVJ82_08845</name>
</gene>
<reference evidence="2 3" key="1">
    <citation type="journal article" date="2022" name="Res Sq">
        <title>Evolution of multicellular longitudinally dividing oral cavity symbionts (Neisseriaceae).</title>
        <authorList>
            <person name="Nyongesa S."/>
            <person name="Weber P."/>
            <person name="Bernet E."/>
            <person name="Pullido F."/>
            <person name="Nieckarz M."/>
            <person name="Delaby M."/>
            <person name="Nieves C."/>
            <person name="Viehboeck T."/>
            <person name="Krause N."/>
            <person name="Rivera-Millot A."/>
            <person name="Nakamura A."/>
            <person name="Vischer N."/>
            <person name="VanNieuwenhze M."/>
            <person name="Brun Y."/>
            <person name="Cava F."/>
            <person name="Bulgheresi S."/>
            <person name="Veyrier F."/>
        </authorList>
    </citation>
    <scope>NUCLEOTIDE SEQUENCE [LARGE SCALE GENOMIC DNA]</scope>
    <source>
        <strain evidence="2 3">SN4</strain>
    </source>
</reference>
<dbReference type="PROSITE" id="PS51257">
    <property type="entry name" value="PROKAR_LIPOPROTEIN"/>
    <property type="match status" value="1"/>
</dbReference>
<protein>
    <recommendedName>
        <fullName evidence="4">Lipoprotein</fullName>
    </recommendedName>
</protein>
<sequence length="84" mass="9682">MKTMLKLMAATVIMGSLSGCIGYGYQQAVITPEQREQMAYDSQRVQDAERVERAERRAERHEERMSQAEAYRRATSGQNVYILH</sequence>
<proteinExistence type="predicted"/>
<dbReference type="EMBL" id="CP091511">
    <property type="protein sequence ID" value="UOO91056.1"/>
    <property type="molecule type" value="Genomic_DNA"/>
</dbReference>
<dbReference type="RefSeq" id="WP_234332995.1">
    <property type="nucleotide sequence ID" value="NZ_CABKVG010000006.1"/>
</dbReference>
<evidence type="ECO:0008006" key="4">
    <source>
        <dbReference type="Google" id="ProtNLM"/>
    </source>
</evidence>
<organism evidence="2 3">
    <name type="scientific">Vitreoscilla massiliensis</name>
    <dbReference type="NCBI Taxonomy" id="1689272"/>
    <lineage>
        <taxon>Bacteria</taxon>
        <taxon>Pseudomonadati</taxon>
        <taxon>Pseudomonadota</taxon>
        <taxon>Betaproteobacteria</taxon>
        <taxon>Neisseriales</taxon>
        <taxon>Neisseriaceae</taxon>
        <taxon>Vitreoscilla</taxon>
    </lineage>
</organism>
<dbReference type="Proteomes" id="UP000832011">
    <property type="component" value="Chromosome"/>
</dbReference>
<name>A0ABY4E6T9_9NEIS</name>
<feature type="region of interest" description="Disordered" evidence="1">
    <location>
        <begin position="40"/>
        <end position="69"/>
    </location>
</feature>
<keyword evidence="3" id="KW-1185">Reference proteome</keyword>